<evidence type="ECO:0000256" key="5">
    <source>
        <dbReference type="ARBA" id="ARBA00022842"/>
    </source>
</evidence>
<protein>
    <submittedName>
        <fullName evidence="12">Phosphomannomutase</fullName>
    </submittedName>
</protein>
<proteinExistence type="inferred from homology"/>
<keyword evidence="4 7" id="KW-0479">Metal-binding</keyword>
<comment type="caution">
    <text evidence="12">The sequence shown here is derived from an EMBL/GenBank/DDBJ whole genome shotgun (WGS) entry which is preliminary data.</text>
</comment>
<dbReference type="SUPFAM" id="SSF55957">
    <property type="entry name" value="Phosphoglucomutase, C-terminal domain"/>
    <property type="match status" value="1"/>
</dbReference>
<dbReference type="GO" id="GO:0016868">
    <property type="term" value="F:intramolecular phosphotransferase activity"/>
    <property type="evidence" value="ECO:0007669"/>
    <property type="project" value="InterPro"/>
</dbReference>
<dbReference type="InterPro" id="IPR005843">
    <property type="entry name" value="A-D-PHexomutase_C"/>
</dbReference>
<dbReference type="GO" id="GO:0005975">
    <property type="term" value="P:carbohydrate metabolic process"/>
    <property type="evidence" value="ECO:0007669"/>
    <property type="project" value="InterPro"/>
</dbReference>
<evidence type="ECO:0000313" key="13">
    <source>
        <dbReference type="Proteomes" id="UP000503840"/>
    </source>
</evidence>
<reference evidence="12 13" key="1">
    <citation type="submission" date="2020-05" db="EMBL/GenBank/DDBJ databases">
        <title>Draft genome sequence of Desulfovibrio sp. strain HN2T.</title>
        <authorList>
            <person name="Ueno A."/>
            <person name="Tamazawa S."/>
            <person name="Tamamura S."/>
            <person name="Murakami T."/>
            <person name="Kiyama T."/>
            <person name="Inomata H."/>
            <person name="Amano Y."/>
            <person name="Miyakawa K."/>
            <person name="Tamaki H."/>
            <person name="Naganuma T."/>
            <person name="Kaneko K."/>
        </authorList>
    </citation>
    <scope>NUCLEOTIDE SEQUENCE [LARGE SCALE GENOMIC DNA]</scope>
    <source>
        <strain evidence="12 13">HN2</strain>
    </source>
</reference>
<accession>A0A7J0BHZ2</accession>
<evidence type="ECO:0000256" key="4">
    <source>
        <dbReference type="ARBA" id="ARBA00022723"/>
    </source>
</evidence>
<feature type="domain" description="Alpha-D-phosphohexomutase alpha/beta/alpha" evidence="9">
    <location>
        <begin position="8"/>
        <end position="136"/>
    </location>
</feature>
<name>A0A7J0BHZ2_9BACT</name>
<keyword evidence="3" id="KW-0597">Phosphoprotein</keyword>
<evidence type="ECO:0000256" key="3">
    <source>
        <dbReference type="ARBA" id="ARBA00022553"/>
    </source>
</evidence>
<feature type="domain" description="Alpha-D-phosphohexomutase C-terminal" evidence="8">
    <location>
        <begin position="372"/>
        <end position="441"/>
    </location>
</feature>
<dbReference type="Gene3D" id="3.30.310.50">
    <property type="entry name" value="Alpha-D-phosphohexomutase, C-terminal domain"/>
    <property type="match status" value="1"/>
</dbReference>
<dbReference type="Pfam" id="PF02880">
    <property type="entry name" value="PGM_PMM_III"/>
    <property type="match status" value="1"/>
</dbReference>
<dbReference type="PANTHER" id="PTHR43771:SF1">
    <property type="entry name" value="PHOSPHOMANNOMUTASE"/>
    <property type="match status" value="1"/>
</dbReference>
<dbReference type="Pfam" id="PF02878">
    <property type="entry name" value="PGM_PMM_I"/>
    <property type="match status" value="1"/>
</dbReference>
<comment type="cofactor">
    <cofactor evidence="1">
        <name>Mg(2+)</name>
        <dbReference type="ChEBI" id="CHEBI:18420"/>
    </cofactor>
</comment>
<evidence type="ECO:0000256" key="6">
    <source>
        <dbReference type="ARBA" id="ARBA00023235"/>
    </source>
</evidence>
<dbReference type="InterPro" id="IPR036900">
    <property type="entry name" value="A-D-PHexomutase_C_sf"/>
</dbReference>
<dbReference type="InterPro" id="IPR016066">
    <property type="entry name" value="A-D-PHexomutase_CS"/>
</dbReference>
<keyword evidence="6" id="KW-0413">Isomerase</keyword>
<dbReference type="CDD" id="cd03089">
    <property type="entry name" value="PMM_PGM"/>
    <property type="match status" value="1"/>
</dbReference>
<dbReference type="Proteomes" id="UP000503840">
    <property type="component" value="Unassembled WGS sequence"/>
</dbReference>
<dbReference type="PANTHER" id="PTHR43771">
    <property type="entry name" value="PHOSPHOMANNOMUTASE"/>
    <property type="match status" value="1"/>
</dbReference>
<evidence type="ECO:0000259" key="11">
    <source>
        <dbReference type="Pfam" id="PF02880"/>
    </source>
</evidence>
<dbReference type="InterPro" id="IPR005844">
    <property type="entry name" value="A-D-PHexomutase_a/b/a-I"/>
</dbReference>
<evidence type="ECO:0000259" key="8">
    <source>
        <dbReference type="Pfam" id="PF00408"/>
    </source>
</evidence>
<dbReference type="InterPro" id="IPR016055">
    <property type="entry name" value="A-D-PHexomutase_a/b/a-I/II/III"/>
</dbReference>
<comment type="similarity">
    <text evidence="2 7">Belongs to the phosphohexose mutase family.</text>
</comment>
<keyword evidence="5 7" id="KW-0460">Magnesium</keyword>
<evidence type="ECO:0000256" key="2">
    <source>
        <dbReference type="ARBA" id="ARBA00010231"/>
    </source>
</evidence>
<dbReference type="PROSITE" id="PS00710">
    <property type="entry name" value="PGM_PMM"/>
    <property type="match status" value="1"/>
</dbReference>
<dbReference type="InterPro" id="IPR005846">
    <property type="entry name" value="A-D-PHexomutase_a/b/a-III"/>
</dbReference>
<evidence type="ECO:0000259" key="10">
    <source>
        <dbReference type="Pfam" id="PF02879"/>
    </source>
</evidence>
<evidence type="ECO:0000313" key="12">
    <source>
        <dbReference type="EMBL" id="GFM33178.1"/>
    </source>
</evidence>
<dbReference type="SUPFAM" id="SSF53738">
    <property type="entry name" value="Phosphoglucomutase, first 3 domains"/>
    <property type="match status" value="3"/>
</dbReference>
<evidence type="ECO:0000256" key="1">
    <source>
        <dbReference type="ARBA" id="ARBA00001946"/>
    </source>
</evidence>
<dbReference type="Pfam" id="PF02879">
    <property type="entry name" value="PGM_PMM_II"/>
    <property type="match status" value="1"/>
</dbReference>
<dbReference type="AlphaFoldDB" id="A0A7J0BHZ2"/>
<evidence type="ECO:0000259" key="9">
    <source>
        <dbReference type="Pfam" id="PF02878"/>
    </source>
</evidence>
<feature type="domain" description="Alpha-D-phosphohexomutase alpha/beta/alpha" evidence="11">
    <location>
        <begin position="257"/>
        <end position="367"/>
    </location>
</feature>
<dbReference type="RefSeq" id="WP_174404859.1">
    <property type="nucleotide sequence ID" value="NZ_BLVO01000013.1"/>
</dbReference>
<dbReference type="InterPro" id="IPR005841">
    <property type="entry name" value="Alpha-D-phosphohexomutase_SF"/>
</dbReference>
<dbReference type="EMBL" id="BLVO01000013">
    <property type="protein sequence ID" value="GFM33178.1"/>
    <property type="molecule type" value="Genomic_DNA"/>
</dbReference>
<dbReference type="PRINTS" id="PR00509">
    <property type="entry name" value="PGMPMM"/>
</dbReference>
<sequence length="452" mass="49739">MADSLSCFKAYDVRGRVPDELNEDIAYRIGRAYAAFLQPARVAVGHDIRLSSPSMADALIRGLTEGGADVYHIGQCGTEEVYHAAFDMNVDGGIMVTASHNPKDYNGMKFVREGARPISGDTGLDEIGRMAARNEFAPAATTGTVSYHDNSGRYVEHLLGYIAPETLRPLKIVVDPGNGGAGKIISLLEKHLPFTFIKVHFEPDGNFPNGVPNPLLPENRAVTAAAVREHGADMGLAWDGDFDRCFFFDEQGNFIEGYYLVGLLAQAFLAKEQGAKIIHDPRLTWNTVDVVERSGGIAVQSKTGHAFIKERMRLEDAVYGGEMSAHHYFRDFAYCDSGMIPWLMVAQLVCTTGKSLSEHVAQAMRAYPASGEINRRVRDAAACIRAVRDAFEAQALRVDETDGISLEFADWRFNLRSSNTEPVLRLNVESRGDQALMEEITRTLLDIVDSVQ</sequence>
<keyword evidence="13" id="KW-1185">Reference proteome</keyword>
<dbReference type="GO" id="GO:0000287">
    <property type="term" value="F:magnesium ion binding"/>
    <property type="evidence" value="ECO:0007669"/>
    <property type="project" value="InterPro"/>
</dbReference>
<dbReference type="InterPro" id="IPR005845">
    <property type="entry name" value="A-D-PHexomutase_a/b/a-II"/>
</dbReference>
<dbReference type="Gene3D" id="3.40.120.10">
    <property type="entry name" value="Alpha-D-Glucose-1,6-Bisphosphate, subunit A, domain 3"/>
    <property type="match status" value="3"/>
</dbReference>
<evidence type="ECO:0000256" key="7">
    <source>
        <dbReference type="RuleBase" id="RU004326"/>
    </source>
</evidence>
<organism evidence="12 13">
    <name type="scientific">Desulfovibrio subterraneus</name>
    <dbReference type="NCBI Taxonomy" id="2718620"/>
    <lineage>
        <taxon>Bacteria</taxon>
        <taxon>Pseudomonadati</taxon>
        <taxon>Thermodesulfobacteriota</taxon>
        <taxon>Desulfovibrionia</taxon>
        <taxon>Desulfovibrionales</taxon>
        <taxon>Desulfovibrionaceae</taxon>
        <taxon>Desulfovibrio</taxon>
    </lineage>
</organism>
<gene>
    <name evidence="12" type="primary">cpsG</name>
    <name evidence="12" type="ORF">DSM101010T_15430</name>
</gene>
<feature type="domain" description="Alpha-D-phosphohexomutase alpha/beta/alpha" evidence="10">
    <location>
        <begin position="153"/>
        <end position="252"/>
    </location>
</feature>
<dbReference type="Pfam" id="PF00408">
    <property type="entry name" value="PGM_PMM_IV"/>
    <property type="match status" value="1"/>
</dbReference>